<evidence type="ECO:0000256" key="1">
    <source>
        <dbReference type="SAM" id="MobiDB-lite"/>
    </source>
</evidence>
<proteinExistence type="predicted"/>
<dbReference type="OrthoDB" id="9950497at2759"/>
<evidence type="ECO:0000313" key="3">
    <source>
        <dbReference type="Proteomes" id="UP000287033"/>
    </source>
</evidence>
<evidence type="ECO:0000313" key="2">
    <source>
        <dbReference type="EMBL" id="GCC43567.1"/>
    </source>
</evidence>
<organism evidence="2 3">
    <name type="scientific">Chiloscyllium punctatum</name>
    <name type="common">Brownbanded bambooshark</name>
    <name type="synonym">Hemiscyllium punctatum</name>
    <dbReference type="NCBI Taxonomy" id="137246"/>
    <lineage>
        <taxon>Eukaryota</taxon>
        <taxon>Metazoa</taxon>
        <taxon>Chordata</taxon>
        <taxon>Craniata</taxon>
        <taxon>Vertebrata</taxon>
        <taxon>Chondrichthyes</taxon>
        <taxon>Elasmobranchii</taxon>
        <taxon>Galeomorphii</taxon>
        <taxon>Galeoidea</taxon>
        <taxon>Orectolobiformes</taxon>
        <taxon>Hemiscylliidae</taxon>
        <taxon>Chiloscyllium</taxon>
    </lineage>
</organism>
<feature type="compositionally biased region" description="Low complexity" evidence="1">
    <location>
        <begin position="1"/>
        <end position="19"/>
    </location>
</feature>
<dbReference type="AlphaFoldDB" id="A0A401TLP5"/>
<dbReference type="EMBL" id="BEZZ01100819">
    <property type="protein sequence ID" value="GCC43567.1"/>
    <property type="molecule type" value="Genomic_DNA"/>
</dbReference>
<dbReference type="Proteomes" id="UP000287033">
    <property type="component" value="Unassembled WGS sequence"/>
</dbReference>
<reference evidence="2 3" key="1">
    <citation type="journal article" date="2018" name="Nat. Ecol. Evol.">
        <title>Shark genomes provide insights into elasmobranch evolution and the origin of vertebrates.</title>
        <authorList>
            <person name="Hara Y"/>
            <person name="Yamaguchi K"/>
            <person name="Onimaru K"/>
            <person name="Kadota M"/>
            <person name="Koyanagi M"/>
            <person name="Keeley SD"/>
            <person name="Tatsumi K"/>
            <person name="Tanaka K"/>
            <person name="Motone F"/>
            <person name="Kageyama Y"/>
            <person name="Nozu R"/>
            <person name="Adachi N"/>
            <person name="Nishimura O"/>
            <person name="Nakagawa R"/>
            <person name="Tanegashima C"/>
            <person name="Kiyatake I"/>
            <person name="Matsumoto R"/>
            <person name="Murakumo K"/>
            <person name="Nishida K"/>
            <person name="Terakita A"/>
            <person name="Kuratani S"/>
            <person name="Sato K"/>
            <person name="Hyodo S Kuraku.S."/>
        </authorList>
    </citation>
    <scope>NUCLEOTIDE SEQUENCE [LARGE SCALE GENOMIC DNA]</scope>
</reference>
<sequence>MGASWSQSESDSSSSVCESTGQEISTHYVEDSDEEDNRDEEHLFFEALFLVLNRVWGYHGVLQRWRNDLQRAHQEGTHILDWPYIWRQDGIGYLRTLRLVQELVQGEPFTLPDLVNLEALARGVVEQREREYYRAQWQRKSNSSHQKILKTWTKLLKQLEYQTYWKNKNT</sequence>
<accession>A0A401TLP5</accession>
<protein>
    <submittedName>
        <fullName evidence="2">Uncharacterized protein</fullName>
    </submittedName>
</protein>
<feature type="region of interest" description="Disordered" evidence="1">
    <location>
        <begin position="1"/>
        <end position="33"/>
    </location>
</feature>
<comment type="caution">
    <text evidence="2">The sequence shown here is derived from an EMBL/GenBank/DDBJ whole genome shotgun (WGS) entry which is preliminary data.</text>
</comment>
<dbReference type="OMA" id="HREREYY"/>
<gene>
    <name evidence="2" type="ORF">chiPu_0027324</name>
</gene>
<name>A0A401TLP5_CHIPU</name>
<keyword evidence="3" id="KW-1185">Reference proteome</keyword>